<evidence type="ECO:0000256" key="2">
    <source>
        <dbReference type="SAM" id="Phobius"/>
    </source>
</evidence>
<comment type="caution">
    <text evidence="3">The sequence shown here is derived from an EMBL/GenBank/DDBJ whole genome shotgun (WGS) entry which is preliminary data.</text>
</comment>
<feature type="transmembrane region" description="Helical" evidence="2">
    <location>
        <begin position="72"/>
        <end position="89"/>
    </location>
</feature>
<gene>
    <name evidence="3" type="ORF">A3K89_09185</name>
</gene>
<evidence type="ECO:0000256" key="1">
    <source>
        <dbReference type="SAM" id="MobiDB-lite"/>
    </source>
</evidence>
<dbReference type="AlphaFoldDB" id="A0A177Y8S7"/>
<keyword evidence="2" id="KW-0812">Transmembrane</keyword>
<sequence>MTSTSKVRDVAVGTGGNLLHAARIASTGPAGIGAAVATRGYSLARTELARRKKAKKQKARSTAGVSRRTRRLVVFGTLFGAAAGAAFLATKRRRTVQPPADAPPSLSDYADDTPRIVETPQV</sequence>
<evidence type="ECO:0000313" key="4">
    <source>
        <dbReference type="Proteomes" id="UP000077519"/>
    </source>
</evidence>
<keyword evidence="2" id="KW-1133">Transmembrane helix</keyword>
<keyword evidence="2" id="KW-0472">Membrane</keyword>
<name>A0A177Y8S7_9NOCA</name>
<accession>A0A177Y8S7</accession>
<proteinExistence type="predicted"/>
<feature type="region of interest" description="Disordered" evidence="1">
    <location>
        <begin position="93"/>
        <end position="122"/>
    </location>
</feature>
<protein>
    <recommendedName>
        <fullName evidence="5">Transmembrane protein</fullName>
    </recommendedName>
</protein>
<dbReference type="EMBL" id="LVHI01000032">
    <property type="protein sequence ID" value="OAK51851.1"/>
    <property type="molecule type" value="Genomic_DNA"/>
</dbReference>
<reference evidence="3 4" key="1">
    <citation type="submission" date="2016-03" db="EMBL/GenBank/DDBJ databases">
        <title>Genome sequence of Rhodococcus kyotonensis KB10.</title>
        <authorList>
            <person name="Jeong H."/>
            <person name="Hong C.E."/>
            <person name="Jo S.H."/>
            <person name="Park J.M."/>
        </authorList>
    </citation>
    <scope>NUCLEOTIDE SEQUENCE [LARGE SCALE GENOMIC DNA]</scope>
    <source>
        <strain evidence="3 4">KB10</strain>
    </source>
</reference>
<dbReference type="RefSeq" id="WP_068429664.1">
    <property type="nucleotide sequence ID" value="NZ_LVHI01000032.1"/>
</dbReference>
<dbReference type="Proteomes" id="UP000077519">
    <property type="component" value="Unassembled WGS sequence"/>
</dbReference>
<evidence type="ECO:0000313" key="3">
    <source>
        <dbReference type="EMBL" id="OAK51851.1"/>
    </source>
</evidence>
<keyword evidence="4" id="KW-1185">Reference proteome</keyword>
<evidence type="ECO:0008006" key="5">
    <source>
        <dbReference type="Google" id="ProtNLM"/>
    </source>
</evidence>
<organism evidence="3 4">
    <name type="scientific">Rhodococcoides kyotonense</name>
    <dbReference type="NCBI Taxonomy" id="398843"/>
    <lineage>
        <taxon>Bacteria</taxon>
        <taxon>Bacillati</taxon>
        <taxon>Actinomycetota</taxon>
        <taxon>Actinomycetes</taxon>
        <taxon>Mycobacteriales</taxon>
        <taxon>Nocardiaceae</taxon>
        <taxon>Rhodococcoides</taxon>
    </lineage>
</organism>